<evidence type="ECO:0000256" key="2">
    <source>
        <dbReference type="SAM" id="SignalP"/>
    </source>
</evidence>
<dbReference type="Proteomes" id="UP000482960">
    <property type="component" value="Unassembled WGS sequence"/>
</dbReference>
<protein>
    <recommendedName>
        <fullName evidence="5">Lipoprotein</fullName>
    </recommendedName>
</protein>
<keyword evidence="4" id="KW-1185">Reference proteome</keyword>
<gene>
    <name evidence="3" type="ORF">Prum_093740</name>
</gene>
<comment type="caution">
    <text evidence="3">The sequence shown here is derived from an EMBL/GenBank/DDBJ whole genome shotgun (WGS) entry which is preliminary data.</text>
</comment>
<organism evidence="3 4">
    <name type="scientific">Phytohabitans rumicis</name>
    <dbReference type="NCBI Taxonomy" id="1076125"/>
    <lineage>
        <taxon>Bacteria</taxon>
        <taxon>Bacillati</taxon>
        <taxon>Actinomycetota</taxon>
        <taxon>Actinomycetes</taxon>
        <taxon>Micromonosporales</taxon>
        <taxon>Micromonosporaceae</taxon>
    </lineage>
</organism>
<sequence length="189" mass="20322">MNHARKVLAALTVSLALAGCGSEPEPSVASATDAPDRPAATTDVVAQYVEAQRKWVACMRQQSFDLPDPDAKGQVDFSGLGDGLELKKNPKWSEAQKACQEFKVPISEEELYPLTAEQIANARAYSACRRANGRPDYPDPKPNGYMPEGWGRELTPTEEQADRRASAICAPVQDGLPPDPNATVGTPQG</sequence>
<evidence type="ECO:0000256" key="1">
    <source>
        <dbReference type="SAM" id="MobiDB-lite"/>
    </source>
</evidence>
<evidence type="ECO:0008006" key="5">
    <source>
        <dbReference type="Google" id="ProtNLM"/>
    </source>
</evidence>
<dbReference type="PROSITE" id="PS51257">
    <property type="entry name" value="PROKAR_LIPOPROTEIN"/>
    <property type="match status" value="1"/>
</dbReference>
<name>A0A6V8LER8_9ACTN</name>
<feature type="signal peptide" evidence="2">
    <location>
        <begin position="1"/>
        <end position="18"/>
    </location>
</feature>
<dbReference type="AlphaFoldDB" id="A0A6V8LER8"/>
<feature type="chain" id="PRO_5039335719" description="Lipoprotein" evidence="2">
    <location>
        <begin position="19"/>
        <end position="189"/>
    </location>
</feature>
<reference evidence="3 4" key="2">
    <citation type="submission" date="2020-03" db="EMBL/GenBank/DDBJ databases">
        <authorList>
            <person name="Ichikawa N."/>
            <person name="Kimura A."/>
            <person name="Kitahashi Y."/>
            <person name="Uohara A."/>
        </authorList>
    </citation>
    <scope>NUCLEOTIDE SEQUENCE [LARGE SCALE GENOMIC DNA]</scope>
    <source>
        <strain evidence="3 4">NBRC 108638</strain>
    </source>
</reference>
<reference evidence="3 4" key="1">
    <citation type="submission" date="2020-03" db="EMBL/GenBank/DDBJ databases">
        <title>Whole genome shotgun sequence of Phytohabitans rumicis NBRC 108638.</title>
        <authorList>
            <person name="Komaki H."/>
            <person name="Tamura T."/>
        </authorList>
    </citation>
    <scope>NUCLEOTIDE SEQUENCE [LARGE SCALE GENOMIC DNA]</scope>
    <source>
        <strain evidence="3 4">NBRC 108638</strain>
    </source>
</reference>
<keyword evidence="2" id="KW-0732">Signal</keyword>
<proteinExistence type="predicted"/>
<evidence type="ECO:0000313" key="4">
    <source>
        <dbReference type="Proteomes" id="UP000482960"/>
    </source>
</evidence>
<dbReference type="EMBL" id="BLPG01000002">
    <property type="protein sequence ID" value="GFJ95732.1"/>
    <property type="molecule type" value="Genomic_DNA"/>
</dbReference>
<accession>A0A6V8LER8</accession>
<evidence type="ECO:0000313" key="3">
    <source>
        <dbReference type="EMBL" id="GFJ95732.1"/>
    </source>
</evidence>
<feature type="region of interest" description="Disordered" evidence="1">
    <location>
        <begin position="131"/>
        <end position="189"/>
    </location>
</feature>
<dbReference type="RefSeq" id="WP_173085058.1">
    <property type="nucleotide sequence ID" value="NZ_BAABJB010000040.1"/>
</dbReference>